<dbReference type="EMBL" id="PDDX01000001">
    <property type="protein sequence ID" value="PHI31907.1"/>
    <property type="molecule type" value="Genomic_DNA"/>
</dbReference>
<dbReference type="NCBIfam" id="TIGR01970">
    <property type="entry name" value="DEAH_box_HrpB"/>
    <property type="match status" value="1"/>
</dbReference>
<evidence type="ECO:0000313" key="9">
    <source>
        <dbReference type="EMBL" id="VFS52926.1"/>
    </source>
</evidence>
<dbReference type="Pfam" id="PF24473">
    <property type="entry name" value="CON_HrpB"/>
    <property type="match status" value="1"/>
</dbReference>
<dbReference type="RefSeq" id="WP_029096823.1">
    <property type="nucleotide sequence ID" value="NZ_CAADJA010000002.1"/>
</dbReference>
<dbReference type="CDD" id="cd17990">
    <property type="entry name" value="DEXHc_HrpB"/>
    <property type="match status" value="1"/>
</dbReference>
<dbReference type="CDD" id="cd18791">
    <property type="entry name" value="SF2_C_RHA"/>
    <property type="match status" value="1"/>
</dbReference>
<dbReference type="InterPro" id="IPR056329">
    <property type="entry name" value="CON_HrpB"/>
</dbReference>
<dbReference type="InterPro" id="IPR001650">
    <property type="entry name" value="Helicase_C-like"/>
</dbReference>
<dbReference type="InterPro" id="IPR027417">
    <property type="entry name" value="P-loop_NTPase"/>
</dbReference>
<dbReference type="Pfam" id="PF00270">
    <property type="entry name" value="DEAD"/>
    <property type="match status" value="1"/>
</dbReference>
<dbReference type="Proteomes" id="UP000224974">
    <property type="component" value="Unassembled WGS sequence"/>
</dbReference>
<protein>
    <submittedName>
        <fullName evidence="9">ATP-dependent RNA helicase HrpB</fullName>
    </submittedName>
    <submittedName>
        <fullName evidence="8">ATP-dependent helicase HrpB</fullName>
    </submittedName>
</protein>
<keyword evidence="10" id="KW-1185">Reference proteome</keyword>
<evidence type="ECO:0000259" key="7">
    <source>
        <dbReference type="PROSITE" id="PS51194"/>
    </source>
</evidence>
<evidence type="ECO:0000256" key="1">
    <source>
        <dbReference type="ARBA" id="ARBA00022741"/>
    </source>
</evidence>
<reference evidence="9 11" key="3">
    <citation type="submission" date="2019-03" db="EMBL/GenBank/DDBJ databases">
        <authorList>
            <consortium name="Pathogen Informatics"/>
        </authorList>
    </citation>
    <scope>NUCLEOTIDE SEQUENCE [LARGE SCALE GENOMIC DNA]</scope>
    <source>
        <strain evidence="9 11">NCTC12282</strain>
    </source>
</reference>
<dbReference type="SMART" id="SM00490">
    <property type="entry name" value="HELICc"/>
    <property type="match status" value="1"/>
</dbReference>
<dbReference type="InterPro" id="IPR007502">
    <property type="entry name" value="Helicase-assoc_dom"/>
</dbReference>
<dbReference type="EMBL" id="CAADJA010000002">
    <property type="protein sequence ID" value="VFS52926.1"/>
    <property type="molecule type" value="Genomic_DNA"/>
</dbReference>
<dbReference type="InterPro" id="IPR013689">
    <property type="entry name" value="RNA_helicase_ATP-dep_HrpB_C"/>
</dbReference>
<proteinExistence type="predicted"/>
<evidence type="ECO:0000256" key="2">
    <source>
        <dbReference type="ARBA" id="ARBA00022801"/>
    </source>
</evidence>
<dbReference type="Pfam" id="PF08482">
    <property type="entry name" value="HrpB_C"/>
    <property type="match status" value="1"/>
</dbReference>
<evidence type="ECO:0000256" key="4">
    <source>
        <dbReference type="ARBA" id="ARBA00022840"/>
    </source>
</evidence>
<keyword evidence="3 8" id="KW-0347">Helicase</keyword>
<name>A0A2C6DRT3_9GAMM</name>
<dbReference type="Proteomes" id="UP000373449">
    <property type="component" value="Unassembled WGS sequence"/>
</dbReference>
<dbReference type="InterPro" id="IPR010225">
    <property type="entry name" value="HrpB"/>
</dbReference>
<feature type="domain" description="Helicase C-terminal" evidence="7">
    <location>
        <begin position="195"/>
        <end position="368"/>
    </location>
</feature>
<evidence type="ECO:0000313" key="8">
    <source>
        <dbReference type="EMBL" id="PHI31907.1"/>
    </source>
</evidence>
<dbReference type="NCBIfam" id="NF008662">
    <property type="entry name" value="PRK11664.1"/>
    <property type="match status" value="1"/>
</dbReference>
<dbReference type="Pfam" id="PF04408">
    <property type="entry name" value="WHD_HA2"/>
    <property type="match status" value="1"/>
</dbReference>
<feature type="domain" description="Helicase ATP-binding" evidence="6">
    <location>
        <begin position="14"/>
        <end position="177"/>
    </location>
</feature>
<dbReference type="PROSITE" id="PS51192">
    <property type="entry name" value="HELICASE_ATP_BIND_1"/>
    <property type="match status" value="1"/>
</dbReference>
<dbReference type="InterPro" id="IPR048333">
    <property type="entry name" value="HA2_WH"/>
</dbReference>
<dbReference type="SMART" id="SM00487">
    <property type="entry name" value="DEXDc"/>
    <property type="match status" value="1"/>
</dbReference>
<keyword evidence="4" id="KW-0067">ATP-binding</keyword>
<dbReference type="PROSITE" id="PS51194">
    <property type="entry name" value="HELICASE_CTER"/>
    <property type="match status" value="1"/>
</dbReference>
<dbReference type="Pfam" id="PF00271">
    <property type="entry name" value="Helicase_C"/>
    <property type="match status" value="1"/>
</dbReference>
<evidence type="ECO:0000256" key="5">
    <source>
        <dbReference type="SAM" id="MobiDB-lite"/>
    </source>
</evidence>
<reference evidence="10" key="1">
    <citation type="submission" date="2017-09" db="EMBL/GenBank/DDBJ databases">
        <title>FDA dAtabase for Regulatory Grade micrObial Sequences (FDA-ARGOS): Supporting development and validation of Infectious Disease Dx tests.</title>
        <authorList>
            <person name="Minogue T."/>
            <person name="Wolcott M."/>
            <person name="Wasieloski L."/>
            <person name="Aguilar W."/>
            <person name="Moore D."/>
            <person name="Tallon L."/>
            <person name="Sadzewicz L."/>
            <person name="Ott S."/>
            <person name="Zhao X."/>
            <person name="Nagaraj S."/>
            <person name="Vavikolanu K."/>
            <person name="Aluvathingal J."/>
            <person name="Nadendla S."/>
            <person name="Sichtig H."/>
        </authorList>
    </citation>
    <scope>NUCLEOTIDE SEQUENCE [LARGE SCALE GENOMIC DNA]</scope>
    <source>
        <strain evidence="10">FDAARGOS_387</strain>
    </source>
</reference>
<feature type="region of interest" description="Disordered" evidence="5">
    <location>
        <begin position="791"/>
        <end position="814"/>
    </location>
</feature>
<evidence type="ECO:0000256" key="3">
    <source>
        <dbReference type="ARBA" id="ARBA00022806"/>
    </source>
</evidence>
<dbReference type="GO" id="GO:0003676">
    <property type="term" value="F:nucleic acid binding"/>
    <property type="evidence" value="ECO:0007669"/>
    <property type="project" value="InterPro"/>
</dbReference>
<dbReference type="Gene3D" id="3.40.50.300">
    <property type="entry name" value="P-loop containing nucleotide triphosphate hydrolases"/>
    <property type="match status" value="2"/>
</dbReference>
<dbReference type="InterPro" id="IPR049614">
    <property type="entry name" value="HrpB_DEXH"/>
</dbReference>
<organism evidence="8 10">
    <name type="scientific">Budvicia aquatica</name>
    <dbReference type="NCBI Taxonomy" id="82979"/>
    <lineage>
        <taxon>Bacteria</taxon>
        <taxon>Pseudomonadati</taxon>
        <taxon>Pseudomonadota</taxon>
        <taxon>Gammaproteobacteria</taxon>
        <taxon>Enterobacterales</taxon>
        <taxon>Budviciaceae</taxon>
        <taxon>Budvicia</taxon>
    </lineage>
</organism>
<evidence type="ECO:0000259" key="6">
    <source>
        <dbReference type="PROSITE" id="PS51192"/>
    </source>
</evidence>
<dbReference type="InterPro" id="IPR011545">
    <property type="entry name" value="DEAD/DEAH_box_helicase_dom"/>
</dbReference>
<dbReference type="PANTHER" id="PTHR43519">
    <property type="entry name" value="ATP-DEPENDENT RNA HELICASE HRPB"/>
    <property type="match status" value="1"/>
</dbReference>
<keyword evidence="2" id="KW-0378">Hydrolase</keyword>
<dbReference type="GO" id="GO:0005524">
    <property type="term" value="F:ATP binding"/>
    <property type="evidence" value="ECO:0007669"/>
    <property type="project" value="UniProtKB-KW"/>
</dbReference>
<keyword evidence="1" id="KW-0547">Nucleotide-binding</keyword>
<dbReference type="PIRSF" id="PIRSF005496">
    <property type="entry name" value="ATP_hel_hrpB"/>
    <property type="match status" value="1"/>
</dbReference>
<dbReference type="GO" id="GO:0016787">
    <property type="term" value="F:hydrolase activity"/>
    <property type="evidence" value="ECO:0007669"/>
    <property type="project" value="UniProtKB-KW"/>
</dbReference>
<accession>A0A2C6DRT3</accession>
<dbReference type="GO" id="GO:0004386">
    <property type="term" value="F:helicase activity"/>
    <property type="evidence" value="ECO:0007669"/>
    <property type="project" value="UniProtKB-KW"/>
</dbReference>
<dbReference type="STRING" id="1111728.GCA_000427805_03305"/>
<dbReference type="SMART" id="SM00847">
    <property type="entry name" value="HA2"/>
    <property type="match status" value="1"/>
</dbReference>
<reference evidence="8" key="2">
    <citation type="submission" date="2017-09" db="EMBL/GenBank/DDBJ databases">
        <title>FDA dAtabase for Regulatory Grade micrObial Sequences (FDA-ARGOS): Supporting development and validation of Infectious Disease Dx tests.</title>
        <authorList>
            <person name="Minogue T."/>
            <person name="Wolcott M."/>
            <person name="Wasieloski L."/>
            <person name="Aguilar W."/>
            <person name="Moore D."/>
            <person name="Tallon L.J."/>
            <person name="Sadzewicz L."/>
            <person name="Ott S."/>
            <person name="Zhao X."/>
            <person name="Nagaraj S."/>
            <person name="Vavikolanu K."/>
            <person name="Aluvathingal J."/>
            <person name="Nadendla S."/>
            <person name="Sichtig H."/>
        </authorList>
    </citation>
    <scope>NUCLEOTIDE SEQUENCE</scope>
    <source>
        <strain evidence="8">FDAARGOS_387</strain>
    </source>
</reference>
<evidence type="ECO:0000313" key="10">
    <source>
        <dbReference type="Proteomes" id="UP000224974"/>
    </source>
</evidence>
<sequence>MVSLPVSEVLESLLNALRQSPTVLLQAPPGAGKSTWLPLRLLEQPWLVGRIIMLEPRRLAARNVAQRLAQQRNEAVGDTVGYRMRSESLSGPNTRLEVVTEGVLIRMLQQDPMLEDVSLIILDEFHERSLQADLALSLLLDVQGGLRDDLKLLIMSATLDNLKLQQFLPDAPVINAEGRSFPVEQNYISLPASGYFEEKVAVVARQLLNHHQGSMLLFLPGVAEIKRVYNYLSSSLPDYIDLCPLYGALSLSEQQKAILPSAEGRRKVVLATNIAETSLTIDGITLVIDSGLERVARFDAKSGLTRLITQRISKASMTQRSGRAGRLSAGAAWHLLAKEQAERAAEQGEPEIMQADLSGMLLELLQWGCRDINQMRWLDQPPPASIAAAKILLTQLGAIDPQGALTAFGRQMAEVGSDPRLAAMIVYAKNQRAACATTALLLAAIIEEPPRSGVRDIGYWLTHSQPQWNKRARQLGQRLRISNANVDADEVPFLLAVGYFDRIARKRGEEGRYLLANGMGAQLDTDDGLCRCDWLVAANLLQGANSPDARILLASVLDPEALALRLPGLVRQQSAIEWDEEKGTLRAWQRQQIGRLIFKAAPLAKPSEQQLHSALLDWIRTQGIDALGWDEDAMQLRTRIMCARRWLAQEQWPDVSDDGLLATLETWLLPSLNKVRDIKSLKQVNLSEALGRLMDWQQRQRLDKALPASYCVPTGSWLPIRYDTERQPALAVRLQEMFGEKSTPSIADGRVPLIVELLSPAHRPLQITQDLAAFWQGAYKEVQKEMKGRYPKHVWPDDPANATPTRKTKRFQTG</sequence>
<dbReference type="OrthoDB" id="9805617at2"/>
<evidence type="ECO:0000313" key="11">
    <source>
        <dbReference type="Proteomes" id="UP000373449"/>
    </source>
</evidence>
<dbReference type="AlphaFoldDB" id="A0A2C6DRT3"/>
<dbReference type="InterPro" id="IPR014001">
    <property type="entry name" value="Helicase_ATP-bd"/>
</dbReference>
<dbReference type="FunFam" id="3.40.50.300:FF:002125">
    <property type="entry name" value="ATP-dependent helicase HrpB"/>
    <property type="match status" value="1"/>
</dbReference>
<dbReference type="PANTHER" id="PTHR43519:SF1">
    <property type="entry name" value="ATP-DEPENDENT RNA HELICASE HRPB"/>
    <property type="match status" value="1"/>
</dbReference>
<dbReference type="SUPFAM" id="SSF52540">
    <property type="entry name" value="P-loop containing nucleoside triphosphate hydrolases"/>
    <property type="match status" value="1"/>
</dbReference>
<dbReference type="Gene3D" id="1.20.120.1080">
    <property type="match status" value="1"/>
</dbReference>
<gene>
    <name evidence="8" type="ORF">CRN84_22585</name>
    <name evidence="9" type="ORF">NCTC12282_06135</name>
</gene>